<dbReference type="EMBL" id="LAZR01029500">
    <property type="protein sequence ID" value="KKL59407.1"/>
    <property type="molecule type" value="Genomic_DNA"/>
</dbReference>
<sequence length="304" mass="34053">MKKTSGTDSSNRVARLARASSTPSLILLPDDLVIGKEITIPAAKLNTLGIDERYQRIEIHAWVNDLISVIQNGGVIPAPIWVAERPDGTRWIVDGQQRYWAHWHCGAPIRARLFEVAEIETEKALFHIANRNKHVGANIRVKGWPGPAGDLILWMNTHHESALRNRIAFDTGGRFPAGTIARCMASLLVGPSNMSRMDDILARLDTAVTKNLAWAEKAAKMFAVLLCKTFPNERIPSLPSRALALICYDRWKNLRISDAWPMPGPSQVKRMCQIKWTEYAPDSKSRWLPLLKTAIAQRWPQGTG</sequence>
<dbReference type="AlphaFoldDB" id="A0A0F9G859"/>
<proteinExistence type="predicted"/>
<protein>
    <recommendedName>
        <fullName evidence="2">ParB/Sulfiredoxin domain-containing protein</fullName>
    </recommendedName>
</protein>
<accession>A0A0F9G859</accession>
<dbReference type="CDD" id="cd16387">
    <property type="entry name" value="ParB_N_Srx"/>
    <property type="match status" value="1"/>
</dbReference>
<dbReference type="SUPFAM" id="SSF110849">
    <property type="entry name" value="ParB/Sulfiredoxin"/>
    <property type="match status" value="1"/>
</dbReference>
<dbReference type="InterPro" id="IPR036086">
    <property type="entry name" value="ParB/Sulfiredoxin_sf"/>
</dbReference>
<reference evidence="1" key="1">
    <citation type="journal article" date="2015" name="Nature">
        <title>Complex archaea that bridge the gap between prokaryotes and eukaryotes.</title>
        <authorList>
            <person name="Spang A."/>
            <person name="Saw J.H."/>
            <person name="Jorgensen S.L."/>
            <person name="Zaremba-Niedzwiedzka K."/>
            <person name="Martijn J."/>
            <person name="Lind A.E."/>
            <person name="van Eijk R."/>
            <person name="Schleper C."/>
            <person name="Guy L."/>
            <person name="Ettema T.J."/>
        </authorList>
    </citation>
    <scope>NUCLEOTIDE SEQUENCE</scope>
</reference>
<gene>
    <name evidence="1" type="ORF">LCGC14_2215660</name>
</gene>
<evidence type="ECO:0008006" key="2">
    <source>
        <dbReference type="Google" id="ProtNLM"/>
    </source>
</evidence>
<comment type="caution">
    <text evidence="1">The sequence shown here is derived from an EMBL/GenBank/DDBJ whole genome shotgun (WGS) entry which is preliminary data.</text>
</comment>
<evidence type="ECO:0000313" key="1">
    <source>
        <dbReference type="EMBL" id="KKL59407.1"/>
    </source>
</evidence>
<organism evidence="1">
    <name type="scientific">marine sediment metagenome</name>
    <dbReference type="NCBI Taxonomy" id="412755"/>
    <lineage>
        <taxon>unclassified sequences</taxon>
        <taxon>metagenomes</taxon>
        <taxon>ecological metagenomes</taxon>
    </lineage>
</organism>
<name>A0A0F9G859_9ZZZZ</name>